<reference evidence="1" key="1">
    <citation type="journal article" date="2019" name="MBio">
        <title>Virus Genomes from Deep Sea Sediments Expand the Ocean Megavirome and Support Independent Origins of Viral Gigantism.</title>
        <authorList>
            <person name="Backstrom D."/>
            <person name="Yutin N."/>
            <person name="Jorgensen S.L."/>
            <person name="Dharamshi J."/>
            <person name="Homa F."/>
            <person name="Zaremba-Niedwiedzka K."/>
            <person name="Spang A."/>
            <person name="Wolf Y.I."/>
            <person name="Koonin E.V."/>
            <person name="Ettema T.J."/>
        </authorList>
    </citation>
    <scope>NUCLEOTIDE SEQUENCE</scope>
</reference>
<sequence>MESPHEQRVLVSYYEGGYAWLDILFEEYPCYDDDKAAPKELYVFYNSLMELRGIRQKHRDCIIEKIERIFGVKRENKGTAEEFYQQFTRDELICAGI</sequence>
<proteinExistence type="predicted"/>
<accession>A0A481ZD82</accession>
<evidence type="ECO:0000313" key="1">
    <source>
        <dbReference type="EMBL" id="QBK93737.1"/>
    </source>
</evidence>
<name>A0A481ZD82_9VIRU</name>
<gene>
    <name evidence="1" type="ORF">LCPAC406_00510</name>
</gene>
<protein>
    <submittedName>
        <fullName evidence="1">Uncharacterized protein</fullName>
    </submittedName>
</protein>
<dbReference type="EMBL" id="MK500604">
    <property type="protein sequence ID" value="QBK93737.1"/>
    <property type="molecule type" value="Genomic_DNA"/>
</dbReference>
<organism evidence="1">
    <name type="scientific">Pithovirus LCPAC406</name>
    <dbReference type="NCBI Taxonomy" id="2506599"/>
    <lineage>
        <taxon>Viruses</taxon>
        <taxon>Pithoviruses</taxon>
    </lineage>
</organism>